<evidence type="ECO:0000256" key="2">
    <source>
        <dbReference type="ARBA" id="ARBA00020953"/>
    </source>
</evidence>
<comment type="subunit">
    <text evidence="9">Associates with the 50S ribosomal subunit.</text>
</comment>
<keyword evidence="6 9" id="KW-0342">GTP-binding</keyword>
<gene>
    <name evidence="9 13" type="primary">der</name>
    <name evidence="13" type="ORF">IAB27_03390</name>
</gene>
<dbReference type="InterPro" id="IPR016484">
    <property type="entry name" value="GTPase_Der"/>
</dbReference>
<evidence type="ECO:0000256" key="10">
    <source>
        <dbReference type="PROSITE-ProRule" id="PRU01049"/>
    </source>
</evidence>
<dbReference type="SUPFAM" id="SSF52540">
    <property type="entry name" value="P-loop containing nucleoside triphosphate hydrolases"/>
    <property type="match status" value="2"/>
</dbReference>
<dbReference type="PROSITE" id="PS51712">
    <property type="entry name" value="G_ENGA"/>
    <property type="match status" value="2"/>
</dbReference>
<dbReference type="InterPro" id="IPR005225">
    <property type="entry name" value="Small_GTP-bd"/>
</dbReference>
<dbReference type="FunFam" id="3.40.50.300:FF:000057">
    <property type="entry name" value="GTPase Der"/>
    <property type="match status" value="1"/>
</dbReference>
<evidence type="ECO:0000259" key="12">
    <source>
        <dbReference type="PROSITE" id="PS51712"/>
    </source>
</evidence>
<dbReference type="Proteomes" id="UP000886786">
    <property type="component" value="Unassembled WGS sequence"/>
</dbReference>
<evidence type="ECO:0000256" key="4">
    <source>
        <dbReference type="ARBA" id="ARBA00022737"/>
    </source>
</evidence>
<dbReference type="FunFam" id="3.40.50.300:FF:000040">
    <property type="entry name" value="GTPase Der"/>
    <property type="match status" value="1"/>
</dbReference>
<evidence type="ECO:0000256" key="7">
    <source>
        <dbReference type="ARBA" id="ARBA00032345"/>
    </source>
</evidence>
<dbReference type="Gene3D" id="3.30.300.20">
    <property type="match status" value="1"/>
</dbReference>
<feature type="binding site" evidence="9">
    <location>
        <begin position="57"/>
        <end position="61"/>
    </location>
    <ligand>
        <name>GTP</name>
        <dbReference type="ChEBI" id="CHEBI:37565"/>
        <label>1</label>
    </ligand>
</feature>
<comment type="function">
    <text evidence="8 9 11">GTPase that plays an essential role in the late steps of ribosome biogenesis.</text>
</comment>
<dbReference type="CDD" id="cd01894">
    <property type="entry name" value="EngA1"/>
    <property type="match status" value="1"/>
</dbReference>
<evidence type="ECO:0000256" key="1">
    <source>
        <dbReference type="ARBA" id="ARBA00008279"/>
    </source>
</evidence>
<dbReference type="GO" id="GO:0005525">
    <property type="term" value="F:GTP binding"/>
    <property type="evidence" value="ECO:0007669"/>
    <property type="project" value="UniProtKB-UniRule"/>
</dbReference>
<dbReference type="InterPro" id="IPR027417">
    <property type="entry name" value="P-loop_NTPase"/>
</dbReference>
<evidence type="ECO:0000256" key="5">
    <source>
        <dbReference type="ARBA" id="ARBA00022741"/>
    </source>
</evidence>
<proteinExistence type="inferred from homology"/>
<dbReference type="PANTHER" id="PTHR43834">
    <property type="entry name" value="GTPASE DER"/>
    <property type="match status" value="1"/>
</dbReference>
<dbReference type="NCBIfam" id="TIGR00231">
    <property type="entry name" value="small_GTP"/>
    <property type="match status" value="2"/>
</dbReference>
<organism evidence="13 14">
    <name type="scientific">Candidatus Coprosoma intestinipullorum</name>
    <dbReference type="NCBI Taxonomy" id="2840752"/>
    <lineage>
        <taxon>Bacteria</taxon>
        <taxon>Bacillati</taxon>
        <taxon>Bacillota</taxon>
        <taxon>Bacillota incertae sedis</taxon>
        <taxon>Candidatus Coprosoma</taxon>
    </lineage>
</organism>
<dbReference type="CDD" id="cd01895">
    <property type="entry name" value="EngA2"/>
    <property type="match status" value="1"/>
</dbReference>
<evidence type="ECO:0000256" key="6">
    <source>
        <dbReference type="ARBA" id="ARBA00023134"/>
    </source>
</evidence>
<feature type="binding site" evidence="9">
    <location>
        <begin position="228"/>
        <end position="232"/>
    </location>
    <ligand>
        <name>GTP</name>
        <dbReference type="ChEBI" id="CHEBI:37565"/>
        <label>2</label>
    </ligand>
</feature>
<evidence type="ECO:0000313" key="14">
    <source>
        <dbReference type="Proteomes" id="UP000886786"/>
    </source>
</evidence>
<comment type="caution">
    <text evidence="13">The sequence shown here is derived from an EMBL/GenBank/DDBJ whole genome shotgun (WGS) entry which is preliminary data.</text>
</comment>
<dbReference type="Pfam" id="PF01926">
    <property type="entry name" value="MMR_HSR1"/>
    <property type="match status" value="2"/>
</dbReference>
<evidence type="ECO:0000256" key="11">
    <source>
        <dbReference type="RuleBase" id="RU004481"/>
    </source>
</evidence>
<evidence type="ECO:0000256" key="8">
    <source>
        <dbReference type="ARBA" id="ARBA00053470"/>
    </source>
</evidence>
<comment type="similarity">
    <text evidence="1 9 10 11">Belongs to the TRAFAC class TrmE-Era-EngA-EngB-Septin-like GTPase superfamily. EngA (Der) GTPase family.</text>
</comment>
<sequence>MKKPVVALVGSPNVGKSTIFNKLVGKKISIIEDTPGITRDRIYGTVNYGKYQFHLIDTGGIDISGGSWDTQIKAQAELAIDEADIVLFVVDGKNGLNSNDYIVRDMLLKSGKKVIVTINKTDSKQYENHKYDFYELGFDTYIEVSGESNLGLYELLDEITKDFNEYEEDEDESIIKFSIIGRPNVGKSSLVNALLNEERVIVSPVAGTTRDAIDTPFKYQGKDFVVIDTAGMRKKGKIYENVEKYSLLRSLKAIDRSNVCVLVINAEEGIIEHDKHIAGYALDAGKAIIIVVNKWDLIEDKDKEMKKFTEKIRDEFQFIPYAPIVFLSALTKKRIHTLMPEIIKVNENAHKQIKTSLLNNVIMDAYSLNLPPSYKNKRLKIYFSSQVKTCPPTFNIQVNSKGLVHFSYKRYLENKIRENFDFEGTPIVINFKSKGEE</sequence>
<evidence type="ECO:0000313" key="13">
    <source>
        <dbReference type="EMBL" id="HIQ90655.1"/>
    </source>
</evidence>
<feature type="binding site" evidence="9">
    <location>
        <begin position="293"/>
        <end position="296"/>
    </location>
    <ligand>
        <name>GTP</name>
        <dbReference type="ChEBI" id="CHEBI:37565"/>
        <label>2</label>
    </ligand>
</feature>
<dbReference type="InterPro" id="IPR032859">
    <property type="entry name" value="KH_dom-like"/>
</dbReference>
<feature type="domain" description="EngA-type G" evidence="12">
    <location>
        <begin position="175"/>
        <end position="350"/>
    </location>
</feature>
<name>A0A9D0ZSN3_9FIRM</name>
<feature type="domain" description="EngA-type G" evidence="12">
    <location>
        <begin position="4"/>
        <end position="167"/>
    </location>
</feature>
<dbReference type="HAMAP" id="MF_00195">
    <property type="entry name" value="GTPase_Der"/>
    <property type="match status" value="1"/>
</dbReference>
<feature type="binding site" evidence="9">
    <location>
        <begin position="10"/>
        <end position="17"/>
    </location>
    <ligand>
        <name>GTP</name>
        <dbReference type="ChEBI" id="CHEBI:37565"/>
        <label>1</label>
    </ligand>
</feature>
<dbReference type="EMBL" id="DVFV01000065">
    <property type="protein sequence ID" value="HIQ90655.1"/>
    <property type="molecule type" value="Genomic_DNA"/>
</dbReference>
<dbReference type="PIRSF" id="PIRSF006485">
    <property type="entry name" value="GTP-binding_EngA"/>
    <property type="match status" value="1"/>
</dbReference>
<dbReference type="InterPro" id="IPR015946">
    <property type="entry name" value="KH_dom-like_a/b"/>
</dbReference>
<dbReference type="GO" id="GO:0042254">
    <property type="term" value="P:ribosome biogenesis"/>
    <property type="evidence" value="ECO:0007669"/>
    <property type="project" value="UniProtKB-KW"/>
</dbReference>
<dbReference type="InterPro" id="IPR031166">
    <property type="entry name" value="G_ENGA"/>
</dbReference>
<reference evidence="13" key="1">
    <citation type="submission" date="2020-10" db="EMBL/GenBank/DDBJ databases">
        <authorList>
            <person name="Gilroy R."/>
        </authorList>
    </citation>
    <scope>NUCLEOTIDE SEQUENCE</scope>
    <source>
        <strain evidence="13">CHK147-3167</strain>
    </source>
</reference>
<dbReference type="Gene3D" id="3.40.50.300">
    <property type="entry name" value="P-loop containing nucleotide triphosphate hydrolases"/>
    <property type="match status" value="2"/>
</dbReference>
<dbReference type="PANTHER" id="PTHR43834:SF6">
    <property type="entry name" value="GTPASE DER"/>
    <property type="match status" value="1"/>
</dbReference>
<reference evidence="13" key="2">
    <citation type="journal article" date="2021" name="PeerJ">
        <title>Extensive microbial diversity within the chicken gut microbiome revealed by metagenomics and culture.</title>
        <authorList>
            <person name="Gilroy R."/>
            <person name="Ravi A."/>
            <person name="Getino M."/>
            <person name="Pursley I."/>
            <person name="Horton D.L."/>
            <person name="Alikhan N.F."/>
            <person name="Baker D."/>
            <person name="Gharbi K."/>
            <person name="Hall N."/>
            <person name="Watson M."/>
            <person name="Adriaenssens E.M."/>
            <person name="Foster-Nyarko E."/>
            <person name="Jarju S."/>
            <person name="Secka A."/>
            <person name="Antonio M."/>
            <person name="Oren A."/>
            <person name="Chaudhuri R.R."/>
            <person name="La Ragione R."/>
            <person name="Hildebrand F."/>
            <person name="Pallen M.J."/>
        </authorList>
    </citation>
    <scope>NUCLEOTIDE SEQUENCE</scope>
    <source>
        <strain evidence="13">CHK147-3167</strain>
    </source>
</reference>
<evidence type="ECO:0000256" key="3">
    <source>
        <dbReference type="ARBA" id="ARBA00022517"/>
    </source>
</evidence>
<evidence type="ECO:0000256" key="9">
    <source>
        <dbReference type="HAMAP-Rule" id="MF_00195"/>
    </source>
</evidence>
<dbReference type="GO" id="GO:0043022">
    <property type="term" value="F:ribosome binding"/>
    <property type="evidence" value="ECO:0007669"/>
    <property type="project" value="TreeGrafter"/>
</dbReference>
<keyword evidence="3 9" id="KW-0690">Ribosome biogenesis</keyword>
<feature type="binding site" evidence="9">
    <location>
        <begin position="119"/>
        <end position="122"/>
    </location>
    <ligand>
        <name>GTP</name>
        <dbReference type="ChEBI" id="CHEBI:37565"/>
        <label>1</label>
    </ligand>
</feature>
<dbReference type="FunFam" id="3.30.300.20:FF:000004">
    <property type="entry name" value="GTPase Der"/>
    <property type="match status" value="1"/>
</dbReference>
<dbReference type="Pfam" id="PF14714">
    <property type="entry name" value="KH_dom-like"/>
    <property type="match status" value="1"/>
</dbReference>
<dbReference type="PRINTS" id="PR00326">
    <property type="entry name" value="GTP1OBG"/>
</dbReference>
<dbReference type="AlphaFoldDB" id="A0A9D0ZSN3"/>
<dbReference type="InterPro" id="IPR006073">
    <property type="entry name" value="GTP-bd"/>
</dbReference>
<feature type="binding site" evidence="9">
    <location>
        <begin position="181"/>
        <end position="188"/>
    </location>
    <ligand>
        <name>GTP</name>
        <dbReference type="ChEBI" id="CHEBI:37565"/>
        <label>2</label>
    </ligand>
</feature>
<keyword evidence="4 11" id="KW-0677">Repeat</keyword>
<protein>
    <recommendedName>
        <fullName evidence="2 9">GTPase Der</fullName>
    </recommendedName>
    <alternativeName>
        <fullName evidence="7 9">GTP-binding protein EngA</fullName>
    </alternativeName>
</protein>
<accession>A0A9D0ZSN3</accession>
<dbReference type="NCBIfam" id="TIGR03594">
    <property type="entry name" value="GTPase_EngA"/>
    <property type="match status" value="1"/>
</dbReference>
<keyword evidence="5 9" id="KW-0547">Nucleotide-binding</keyword>